<protein>
    <recommendedName>
        <fullName evidence="4">MuDRA-like transposase</fullName>
    </recommendedName>
</protein>
<dbReference type="Proteomes" id="UP000824120">
    <property type="component" value="Chromosome 8"/>
</dbReference>
<organism evidence="2 3">
    <name type="scientific">Solanum commersonii</name>
    <name type="common">Commerson's wild potato</name>
    <name type="synonym">Commerson's nightshade</name>
    <dbReference type="NCBI Taxonomy" id="4109"/>
    <lineage>
        <taxon>Eukaryota</taxon>
        <taxon>Viridiplantae</taxon>
        <taxon>Streptophyta</taxon>
        <taxon>Embryophyta</taxon>
        <taxon>Tracheophyta</taxon>
        <taxon>Spermatophyta</taxon>
        <taxon>Magnoliopsida</taxon>
        <taxon>eudicotyledons</taxon>
        <taxon>Gunneridae</taxon>
        <taxon>Pentapetalae</taxon>
        <taxon>asterids</taxon>
        <taxon>lamiids</taxon>
        <taxon>Solanales</taxon>
        <taxon>Solanaceae</taxon>
        <taxon>Solanoideae</taxon>
        <taxon>Solaneae</taxon>
        <taxon>Solanum</taxon>
    </lineage>
</organism>
<keyword evidence="3" id="KW-1185">Reference proteome</keyword>
<evidence type="ECO:0000313" key="3">
    <source>
        <dbReference type="Proteomes" id="UP000824120"/>
    </source>
</evidence>
<feature type="region of interest" description="Disordered" evidence="1">
    <location>
        <begin position="107"/>
        <end position="151"/>
    </location>
</feature>
<feature type="compositionally biased region" description="Basic and acidic residues" evidence="1">
    <location>
        <begin position="119"/>
        <end position="128"/>
    </location>
</feature>
<sequence>MAVAKFVVAGGDYMGVWEETPKMSIALHRNGSYDDMIARVIEADELTCEPNDLVISYQMNERGKIHPTFIKNDRHVSLYMLDIGIDGSKPTLRINVNARPPIEPINLFNSDNDSIGNEKLGDHSKESLGDNSNESLGDHSMNIHDDPTNGQKELGSQSNHLFFDEINLCINQTFSNKNKLQLLLAEAAAKKSFDFATVKSCTKYLKIPCAHAMAVLRSKHGNEYGMSICEYSLPLYKVEAYLLAYMDSINVVPLESKWCVPEELLSVKILPPLVDTKLGRKRRKRVKGISENFKSKRRSKCSICKKTGHKRTTCVNNNKS</sequence>
<comment type="caution">
    <text evidence="2">The sequence shown here is derived from an EMBL/GenBank/DDBJ whole genome shotgun (WGS) entry which is preliminary data.</text>
</comment>
<accession>A0A9J5XW24</accession>
<reference evidence="2 3" key="1">
    <citation type="submission" date="2020-09" db="EMBL/GenBank/DDBJ databases">
        <title>De no assembly of potato wild relative species, Solanum commersonii.</title>
        <authorList>
            <person name="Cho K."/>
        </authorList>
    </citation>
    <scope>NUCLEOTIDE SEQUENCE [LARGE SCALE GENOMIC DNA]</scope>
    <source>
        <strain evidence="2">LZ3.2</strain>
        <tissue evidence="2">Leaf</tissue>
    </source>
</reference>
<dbReference type="AlphaFoldDB" id="A0A9J5XW24"/>
<dbReference type="EMBL" id="JACXVP010000008">
    <property type="protein sequence ID" value="KAG5592401.1"/>
    <property type="molecule type" value="Genomic_DNA"/>
</dbReference>
<evidence type="ECO:0000256" key="1">
    <source>
        <dbReference type="SAM" id="MobiDB-lite"/>
    </source>
</evidence>
<name>A0A9J5XW24_SOLCO</name>
<evidence type="ECO:0000313" key="2">
    <source>
        <dbReference type="EMBL" id="KAG5592401.1"/>
    </source>
</evidence>
<proteinExistence type="predicted"/>
<evidence type="ECO:0008006" key="4">
    <source>
        <dbReference type="Google" id="ProtNLM"/>
    </source>
</evidence>
<gene>
    <name evidence="2" type="ORF">H5410_042915</name>
</gene>